<keyword evidence="2" id="KW-1185">Reference proteome</keyword>
<name>A0A4Q9R4C2_9GAMM</name>
<evidence type="ECO:0000313" key="2">
    <source>
        <dbReference type="Proteomes" id="UP000292639"/>
    </source>
</evidence>
<dbReference type="RefSeq" id="WP_131184788.1">
    <property type="nucleotide sequence ID" value="NZ_QJUO01000017.1"/>
</dbReference>
<protein>
    <submittedName>
        <fullName evidence="1">Uncharacterized protein</fullName>
    </submittedName>
</protein>
<dbReference type="AlphaFoldDB" id="A0A4Q9R4C2"/>
<comment type="caution">
    <text evidence="1">The sequence shown here is derived from an EMBL/GenBank/DDBJ whole genome shotgun (WGS) entry which is preliminary data.</text>
</comment>
<organism evidence="1 2">
    <name type="scientific">Stutzerimonas kirkiae</name>
    <dbReference type="NCBI Taxonomy" id="2211392"/>
    <lineage>
        <taxon>Bacteria</taxon>
        <taxon>Pseudomonadati</taxon>
        <taxon>Pseudomonadota</taxon>
        <taxon>Gammaproteobacteria</taxon>
        <taxon>Pseudomonadales</taxon>
        <taxon>Pseudomonadaceae</taxon>
        <taxon>Stutzerimonas</taxon>
    </lineage>
</organism>
<sequence>MPALEKLVTQAFADSGHFSRVTTEQEESDVYVTVTLHNHETGSLGMAFVSGAMFLLIPGTYDNTLAMRMVVRDRDGEKLGQTEKREVLTTWMHLLLIFALPFRESGDELLTQLTRSALAEAVDKGLL</sequence>
<accession>A0A4Q9R4C2</accession>
<evidence type="ECO:0000313" key="1">
    <source>
        <dbReference type="EMBL" id="TBU94800.1"/>
    </source>
</evidence>
<dbReference type="Proteomes" id="UP000292639">
    <property type="component" value="Unassembled WGS sequence"/>
</dbReference>
<dbReference type="EMBL" id="QJUP01000017">
    <property type="protein sequence ID" value="TBU94800.1"/>
    <property type="molecule type" value="Genomic_DNA"/>
</dbReference>
<dbReference type="OrthoDB" id="9797548at2"/>
<gene>
    <name evidence="1" type="ORF">DNJ96_12650</name>
</gene>
<reference evidence="1 2" key="1">
    <citation type="submission" date="2018-06" db="EMBL/GenBank/DDBJ databases">
        <title>Three novel Pseudomonas species isolated from symptomatic oak.</title>
        <authorList>
            <person name="Bueno-Gonzalez V."/>
            <person name="Brady C."/>
        </authorList>
    </citation>
    <scope>NUCLEOTIDE SEQUENCE [LARGE SCALE GENOMIC DNA]</scope>
    <source>
        <strain evidence="1 2">P17C</strain>
    </source>
</reference>
<proteinExistence type="predicted"/>